<evidence type="ECO:0000313" key="2">
    <source>
        <dbReference type="Proteomes" id="UP000022082"/>
    </source>
</evidence>
<reference evidence="1 2" key="1">
    <citation type="submission" date="2014-02" db="EMBL/GenBank/DDBJ databases">
        <authorList>
            <person name="Sears C."/>
            <person name="Carroll K."/>
            <person name="Sack B.R."/>
            <person name="Qadri F."/>
            <person name="Myers L.L."/>
            <person name="Chung G.-T."/>
            <person name="Escheverria P."/>
            <person name="Fraser C.M."/>
            <person name="Sadzewicz L."/>
            <person name="Shefchek K.A."/>
            <person name="Tallon L."/>
            <person name="Das S.P."/>
            <person name="Daugherty S."/>
            <person name="Mongodin E.F."/>
        </authorList>
    </citation>
    <scope>NUCLEOTIDE SEQUENCE [LARGE SCALE GENOMIC DNA]</scope>
    <source>
        <strain evidence="1 2">S36L11</strain>
    </source>
</reference>
<dbReference type="EMBL" id="JGDJ01000233">
    <property type="protein sequence ID" value="EXZ27937.1"/>
    <property type="molecule type" value="Genomic_DNA"/>
</dbReference>
<accession>A0A015Y7H8</accession>
<dbReference type="PATRIC" id="fig|1339327.3.peg.3418"/>
<dbReference type="AlphaFoldDB" id="A0A015Y7H8"/>
<organism evidence="1 2">
    <name type="scientific">Bacteroides fragilis str. S36L11</name>
    <dbReference type="NCBI Taxonomy" id="1339327"/>
    <lineage>
        <taxon>Bacteria</taxon>
        <taxon>Pseudomonadati</taxon>
        <taxon>Bacteroidota</taxon>
        <taxon>Bacteroidia</taxon>
        <taxon>Bacteroidales</taxon>
        <taxon>Bacteroidaceae</taxon>
        <taxon>Bacteroides</taxon>
    </lineage>
</organism>
<proteinExistence type="predicted"/>
<name>A0A015Y7H8_BACFG</name>
<sequence>MYASIACPAIGPDISIDNIKEGFKLSLKEGKRAVWTKVK</sequence>
<gene>
    <name evidence="1" type="ORF">M136_2845</name>
</gene>
<comment type="caution">
    <text evidence="1">The sequence shown here is derived from an EMBL/GenBank/DDBJ whole genome shotgun (WGS) entry which is preliminary data.</text>
</comment>
<evidence type="ECO:0000313" key="1">
    <source>
        <dbReference type="EMBL" id="EXZ27937.1"/>
    </source>
</evidence>
<dbReference type="Proteomes" id="UP000022082">
    <property type="component" value="Unassembled WGS sequence"/>
</dbReference>
<protein>
    <submittedName>
        <fullName evidence="1">Uncharacterized protein</fullName>
    </submittedName>
</protein>